<dbReference type="Proteomes" id="UP000001876">
    <property type="component" value="Unassembled WGS sequence"/>
</dbReference>
<organism evidence="3">
    <name type="scientific">Micromonas pusilla (strain CCMP1545)</name>
    <name type="common">Picoplanktonic green alga</name>
    <dbReference type="NCBI Taxonomy" id="564608"/>
    <lineage>
        <taxon>Eukaryota</taxon>
        <taxon>Viridiplantae</taxon>
        <taxon>Chlorophyta</taxon>
        <taxon>Mamiellophyceae</taxon>
        <taxon>Mamiellales</taxon>
        <taxon>Mamiellaceae</taxon>
        <taxon>Micromonas</taxon>
    </lineage>
</organism>
<protein>
    <submittedName>
        <fullName evidence="2">Predicted protein</fullName>
    </submittedName>
</protein>
<accession>C1MGY6</accession>
<reference evidence="2 3" key="1">
    <citation type="journal article" date="2009" name="Science">
        <title>Green evolution and dynamic adaptations revealed by genomes of the marine picoeukaryotes Micromonas.</title>
        <authorList>
            <person name="Worden A.Z."/>
            <person name="Lee J.H."/>
            <person name="Mock T."/>
            <person name="Rouze P."/>
            <person name="Simmons M.P."/>
            <person name="Aerts A.L."/>
            <person name="Allen A.E."/>
            <person name="Cuvelier M.L."/>
            <person name="Derelle E."/>
            <person name="Everett M.V."/>
            <person name="Foulon E."/>
            <person name="Grimwood J."/>
            <person name="Gundlach H."/>
            <person name="Henrissat B."/>
            <person name="Napoli C."/>
            <person name="McDonald S.M."/>
            <person name="Parker M.S."/>
            <person name="Rombauts S."/>
            <person name="Salamov A."/>
            <person name="Von Dassow P."/>
            <person name="Badger J.H."/>
            <person name="Coutinho P.M."/>
            <person name="Demir E."/>
            <person name="Dubchak I."/>
            <person name="Gentemann C."/>
            <person name="Eikrem W."/>
            <person name="Gready J.E."/>
            <person name="John U."/>
            <person name="Lanier W."/>
            <person name="Lindquist E.A."/>
            <person name="Lucas S."/>
            <person name="Mayer K.F."/>
            <person name="Moreau H."/>
            <person name="Not F."/>
            <person name="Otillar R."/>
            <person name="Panaud O."/>
            <person name="Pangilinan J."/>
            <person name="Paulsen I."/>
            <person name="Piegu B."/>
            <person name="Poliakov A."/>
            <person name="Robbens S."/>
            <person name="Schmutz J."/>
            <person name="Toulza E."/>
            <person name="Wyss T."/>
            <person name="Zelensky A."/>
            <person name="Zhou K."/>
            <person name="Armbrust E.V."/>
            <person name="Bhattacharya D."/>
            <person name="Goodenough U.W."/>
            <person name="Van de Peer Y."/>
            <person name="Grigoriev I.V."/>
        </authorList>
    </citation>
    <scope>NUCLEOTIDE SEQUENCE [LARGE SCALE GENOMIC DNA]</scope>
    <source>
        <strain evidence="2 3">CCMP1545</strain>
    </source>
</reference>
<feature type="compositionally biased region" description="Basic and acidic residues" evidence="1">
    <location>
        <begin position="58"/>
        <end position="71"/>
    </location>
</feature>
<keyword evidence="3" id="KW-1185">Reference proteome</keyword>
<sequence length="483" mass="51988">MAATAASAPAISPRRWTPPRRDRGVASTSGRASSSRLARAASAASSSSSSSGDGDDNASDRGDVSRDRDDAVSVPPTQHVVCVSFDAAVDATDEMCVVGFEAARRFWPGKIPGSCEDYADVFRMLTPCLDESSSFEGALMVRVMAEENLAERTRFRLELKRRKAARLKREAAERAAMAKAVTAKQRAAMETESAARRDATKATREREYAARAAELNEGRTTRPLNLREVVAAWDEIKLHASMKFGCDLETAITWEGLTVAPRGLQAVVNQVRDEFHAGTIVLSRDDTCDGDDDDEEDDDDDDACAAGDAGDGASPREIWLRSHALHHGVREFVDACARDGHAVIVLGGPWRRASMCADVLEHLGVAVERSDDDGGGGGGVTVIGSERGSARGLAVAAAMSEREMPWQRWHLVDGNLSELARVARSAECASFTSQYASWVPCLYGDRVRAEMRDGVRVVDHAGMFALVDAEAPAEVMDRVTGGE</sequence>
<feature type="compositionally biased region" description="Acidic residues" evidence="1">
    <location>
        <begin position="288"/>
        <end position="303"/>
    </location>
</feature>
<dbReference type="EMBL" id="GG663735">
    <property type="protein sequence ID" value="EEH60110.1"/>
    <property type="molecule type" value="Genomic_DNA"/>
</dbReference>
<feature type="compositionally biased region" description="Low complexity" evidence="1">
    <location>
        <begin position="25"/>
        <end position="52"/>
    </location>
</feature>
<dbReference type="RefSeq" id="XP_003054858.1">
    <property type="nucleotide sequence ID" value="XM_003054812.1"/>
</dbReference>
<name>C1MGY6_MICPC</name>
<feature type="region of interest" description="Disordered" evidence="1">
    <location>
        <begin position="1"/>
        <end position="73"/>
    </location>
</feature>
<evidence type="ECO:0000313" key="3">
    <source>
        <dbReference type="Proteomes" id="UP000001876"/>
    </source>
</evidence>
<dbReference type="GeneID" id="9680225"/>
<dbReference type="OMA" id="EREMPWQ"/>
<evidence type="ECO:0000256" key="1">
    <source>
        <dbReference type="SAM" id="MobiDB-lite"/>
    </source>
</evidence>
<dbReference type="KEGG" id="mpp:MICPUCDRAFT_49986"/>
<evidence type="ECO:0000313" key="2">
    <source>
        <dbReference type="EMBL" id="EEH60110.1"/>
    </source>
</evidence>
<proteinExistence type="predicted"/>
<dbReference type="AlphaFoldDB" id="C1MGY6"/>
<gene>
    <name evidence="2" type="ORF">MICPUCDRAFT_49986</name>
</gene>
<feature type="region of interest" description="Disordered" evidence="1">
    <location>
        <begin position="283"/>
        <end position="310"/>
    </location>
</feature>
<feature type="compositionally biased region" description="Low complexity" evidence="1">
    <location>
        <begin position="1"/>
        <end position="13"/>
    </location>
</feature>
<dbReference type="OrthoDB" id="10524633at2759"/>